<dbReference type="InterPro" id="IPR041489">
    <property type="entry name" value="PDZ_6"/>
</dbReference>
<keyword evidence="2" id="KW-0732">Signal</keyword>
<feature type="region of interest" description="Disordered" evidence="1">
    <location>
        <begin position="249"/>
        <end position="324"/>
    </location>
</feature>
<feature type="domain" description="PDZ" evidence="3">
    <location>
        <begin position="322"/>
        <end position="410"/>
    </location>
</feature>
<dbReference type="STRING" id="502025.Hoch_0488"/>
<dbReference type="Gene3D" id="2.30.42.10">
    <property type="match status" value="1"/>
</dbReference>
<dbReference type="eggNOG" id="COG0265">
    <property type="taxonomic scope" value="Bacteria"/>
</dbReference>
<evidence type="ECO:0000256" key="2">
    <source>
        <dbReference type="SAM" id="SignalP"/>
    </source>
</evidence>
<feature type="compositionally biased region" description="Low complexity" evidence="1">
    <location>
        <begin position="264"/>
        <end position="315"/>
    </location>
</feature>
<name>D0LK94_HALO1</name>
<protein>
    <submittedName>
        <fullName evidence="4">PDZ/DHR/GLGF domain protein</fullName>
    </submittedName>
</protein>
<dbReference type="RefSeq" id="WP_012825755.1">
    <property type="nucleotide sequence ID" value="NC_013440.1"/>
</dbReference>
<dbReference type="KEGG" id="hoh:Hoch_0488"/>
<proteinExistence type="predicted"/>
<reference evidence="4 5" key="1">
    <citation type="journal article" date="2010" name="Stand. Genomic Sci.">
        <title>Complete genome sequence of Haliangium ochraceum type strain (SMP-2).</title>
        <authorList>
            <consortium name="US DOE Joint Genome Institute (JGI-PGF)"/>
            <person name="Ivanova N."/>
            <person name="Daum C."/>
            <person name="Lang E."/>
            <person name="Abt B."/>
            <person name="Kopitz M."/>
            <person name="Saunders E."/>
            <person name="Lapidus A."/>
            <person name="Lucas S."/>
            <person name="Glavina Del Rio T."/>
            <person name="Nolan M."/>
            <person name="Tice H."/>
            <person name="Copeland A."/>
            <person name="Cheng J.F."/>
            <person name="Chen F."/>
            <person name="Bruce D."/>
            <person name="Goodwin L."/>
            <person name="Pitluck S."/>
            <person name="Mavromatis K."/>
            <person name="Pati A."/>
            <person name="Mikhailova N."/>
            <person name="Chen A."/>
            <person name="Palaniappan K."/>
            <person name="Land M."/>
            <person name="Hauser L."/>
            <person name="Chang Y.J."/>
            <person name="Jeffries C.D."/>
            <person name="Detter J.C."/>
            <person name="Brettin T."/>
            <person name="Rohde M."/>
            <person name="Goker M."/>
            <person name="Bristow J."/>
            <person name="Markowitz V."/>
            <person name="Eisen J.A."/>
            <person name="Hugenholtz P."/>
            <person name="Kyrpides N.C."/>
            <person name="Klenk H.P."/>
        </authorList>
    </citation>
    <scope>NUCLEOTIDE SEQUENCE [LARGE SCALE GENOMIC DNA]</scope>
    <source>
        <strain evidence="5">DSM 14365 / CIP 107738 / JCM 11303 / AJ 13395 / SMP-2</strain>
    </source>
</reference>
<feature type="region of interest" description="Disordered" evidence="1">
    <location>
        <begin position="162"/>
        <end position="199"/>
    </location>
</feature>
<evidence type="ECO:0000313" key="4">
    <source>
        <dbReference type="EMBL" id="ACY13128.1"/>
    </source>
</evidence>
<accession>D0LK94</accession>
<dbReference type="SUPFAM" id="SSF50156">
    <property type="entry name" value="PDZ domain-like"/>
    <property type="match status" value="1"/>
</dbReference>
<dbReference type="InterPro" id="IPR001478">
    <property type="entry name" value="PDZ"/>
</dbReference>
<dbReference type="EMBL" id="CP001804">
    <property type="protein sequence ID" value="ACY13128.1"/>
    <property type="molecule type" value="Genomic_DNA"/>
</dbReference>
<evidence type="ECO:0000259" key="3">
    <source>
        <dbReference type="PROSITE" id="PS50106"/>
    </source>
</evidence>
<dbReference type="PROSITE" id="PS50106">
    <property type="entry name" value="PDZ"/>
    <property type="match status" value="1"/>
</dbReference>
<keyword evidence="5" id="KW-1185">Reference proteome</keyword>
<feature type="signal peptide" evidence="2">
    <location>
        <begin position="1"/>
        <end position="23"/>
    </location>
</feature>
<dbReference type="AlphaFoldDB" id="D0LK94"/>
<sequence>MMRLPRCSVVLAALLGWSLPVQAESWTPDVATTTVEAVTAAPSSQTPQMGEVAASSDTPRASVAAIMRETGQALLWDTVRGEYAVVREGQSFREFRVTAIRDEQVVLSRGNQHFVLPRTSDTEELARRAHASIAVRPESSPTPVNRQAETAPEALAPNALAADQDPAAASAAAQPAAPAAPPAANSAQPARPPAPLAPIDPYAAAAPAAAPAATVQPAPAPAPAPAAMPTATPAPAPAVVDPYQQNAAPVRPVAPSLPSSLLESTVTSRPSPSQRSSNSNNRRNSAAVAPVRRDSAAASAAESAATPEAVASSEAGTASEQQRDLSRKEFDAALVDFDALGKQVSVSQGARGVRVDTLAPGSLPYRMGLRAGDEIVSVDGRKLRDMNDAAAIYARLMEAKRFALKVQRGAETIMFRYRFRR</sequence>
<dbReference type="Pfam" id="PF17820">
    <property type="entry name" value="PDZ_6"/>
    <property type="match status" value="1"/>
</dbReference>
<gene>
    <name evidence="4" type="ordered locus">Hoch_0488</name>
</gene>
<evidence type="ECO:0000256" key="1">
    <source>
        <dbReference type="SAM" id="MobiDB-lite"/>
    </source>
</evidence>
<dbReference type="Proteomes" id="UP000001880">
    <property type="component" value="Chromosome"/>
</dbReference>
<dbReference type="InterPro" id="IPR036034">
    <property type="entry name" value="PDZ_sf"/>
</dbReference>
<dbReference type="SMART" id="SM00228">
    <property type="entry name" value="PDZ"/>
    <property type="match status" value="1"/>
</dbReference>
<dbReference type="HOGENOM" id="CLU_651758_0_0_7"/>
<organism evidence="4 5">
    <name type="scientific">Haliangium ochraceum (strain DSM 14365 / JCM 11303 / SMP-2)</name>
    <dbReference type="NCBI Taxonomy" id="502025"/>
    <lineage>
        <taxon>Bacteria</taxon>
        <taxon>Pseudomonadati</taxon>
        <taxon>Myxococcota</taxon>
        <taxon>Polyangia</taxon>
        <taxon>Haliangiales</taxon>
        <taxon>Kofleriaceae</taxon>
        <taxon>Haliangium</taxon>
    </lineage>
</organism>
<evidence type="ECO:0000313" key="5">
    <source>
        <dbReference type="Proteomes" id="UP000001880"/>
    </source>
</evidence>
<feature type="chain" id="PRO_5003011442" evidence="2">
    <location>
        <begin position="24"/>
        <end position="421"/>
    </location>
</feature>
<feature type="region of interest" description="Disordered" evidence="1">
    <location>
        <begin position="128"/>
        <end position="149"/>
    </location>
</feature>
<feature type="compositionally biased region" description="Low complexity" evidence="1">
    <location>
        <begin position="162"/>
        <end position="189"/>
    </location>
</feature>